<dbReference type="InterPro" id="IPR011227">
    <property type="entry name" value="UCP029730"/>
</dbReference>
<dbReference type="SUPFAM" id="SSF53187">
    <property type="entry name" value="Zn-dependent exopeptidases"/>
    <property type="match status" value="1"/>
</dbReference>
<dbReference type="Pfam" id="PF05013">
    <property type="entry name" value="FGase"/>
    <property type="match status" value="1"/>
</dbReference>
<dbReference type="Proteomes" id="UP000246352">
    <property type="component" value="Unassembled WGS sequence"/>
</dbReference>
<reference evidence="1 2" key="1">
    <citation type="submission" date="2018-05" db="EMBL/GenBank/DDBJ databases">
        <title>Genomic Encyclopedia of Type Strains, Phase IV (KMG-IV): sequencing the most valuable type-strain genomes for metagenomic binning, comparative biology and taxonomic classification.</title>
        <authorList>
            <person name="Goeker M."/>
        </authorList>
    </citation>
    <scope>NUCLEOTIDE SEQUENCE [LARGE SCALE GENOMIC DNA]</scope>
    <source>
        <strain evidence="1 2">DSM 16791</strain>
    </source>
</reference>
<proteinExistence type="predicted"/>
<dbReference type="Gene3D" id="3.40.630.40">
    <property type="entry name" value="Zn-dependent exopeptidases"/>
    <property type="match status" value="1"/>
</dbReference>
<dbReference type="EMBL" id="QGTR01000005">
    <property type="protein sequence ID" value="PWV98222.1"/>
    <property type="molecule type" value="Genomic_DNA"/>
</dbReference>
<organism evidence="1 2">
    <name type="scientific">Hoeflea marina</name>
    <dbReference type="NCBI Taxonomy" id="274592"/>
    <lineage>
        <taxon>Bacteria</taxon>
        <taxon>Pseudomonadati</taxon>
        <taxon>Pseudomonadota</taxon>
        <taxon>Alphaproteobacteria</taxon>
        <taxon>Hyphomicrobiales</taxon>
        <taxon>Rhizobiaceae</taxon>
        <taxon>Hoeflea</taxon>
    </lineage>
</organism>
<protein>
    <submittedName>
        <fullName evidence="1">Putative N-formylglutamate amidohydrolase</fullName>
    </submittedName>
</protein>
<dbReference type="AlphaFoldDB" id="A0A317PGG0"/>
<evidence type="ECO:0000313" key="1">
    <source>
        <dbReference type="EMBL" id="PWV98222.1"/>
    </source>
</evidence>
<keyword evidence="1" id="KW-0378">Hydrolase</keyword>
<name>A0A317PGG0_9HYPH</name>
<dbReference type="RefSeq" id="WP_110033641.1">
    <property type="nucleotide sequence ID" value="NZ_QGTR01000005.1"/>
</dbReference>
<gene>
    <name evidence="1" type="ORF">DFR52_105203</name>
</gene>
<evidence type="ECO:0000313" key="2">
    <source>
        <dbReference type="Proteomes" id="UP000246352"/>
    </source>
</evidence>
<dbReference type="GO" id="GO:0016787">
    <property type="term" value="F:hydrolase activity"/>
    <property type="evidence" value="ECO:0007669"/>
    <property type="project" value="UniProtKB-KW"/>
</dbReference>
<keyword evidence="2" id="KW-1185">Reference proteome</keyword>
<comment type="caution">
    <text evidence="1">The sequence shown here is derived from an EMBL/GenBank/DDBJ whole genome shotgun (WGS) entry which is preliminary data.</text>
</comment>
<dbReference type="InterPro" id="IPR007709">
    <property type="entry name" value="N-FG_amidohydro"/>
</dbReference>
<dbReference type="OrthoDB" id="9815326at2"/>
<sequence length="252" mass="26836">MIRRPDASAAVVLVCEHASPRMPKALGDLGLDAEALSSHIAWDPGALAVADLLSDQLDATLVAQAFSRLAYDCNRPPDSPFSVPAKSEIYDIPGNLRLGADERAERADAIYHPFRSALAEVLGRRAAADGPPVLVTIHTFTPVYFGKPREVEIGILHDSDRRFADAMLDSMAGDAGGFRIERNQPYGPADGVTHTLLEHALPAGLLNVMIEIRNDLVSTEADQAAMAGYLARHIAAALSALADVASHAERGS</sequence>
<dbReference type="PIRSF" id="PIRSF029730">
    <property type="entry name" value="UCP029730"/>
    <property type="match status" value="1"/>
</dbReference>
<accession>A0A317PGG0</accession>